<reference evidence="1 2" key="1">
    <citation type="submission" date="2020-02" db="EMBL/GenBank/DDBJ databases">
        <title>Ideonella bacterium strain TBM-1.</title>
        <authorList>
            <person name="Chen W.-M."/>
        </authorList>
    </citation>
    <scope>NUCLEOTIDE SEQUENCE [LARGE SCALE GENOMIC DNA]</scope>
    <source>
        <strain evidence="1 2">TBM-1</strain>
    </source>
</reference>
<gene>
    <name evidence="1" type="ORF">G3A44_03525</name>
</gene>
<dbReference type="Pfam" id="PF06980">
    <property type="entry name" value="DUF1302"/>
    <property type="match status" value="1"/>
</dbReference>
<accession>A0A7C9TH40</accession>
<name>A0A7C9TH40_9BURK</name>
<evidence type="ECO:0000313" key="1">
    <source>
        <dbReference type="EMBL" id="NDY90261.1"/>
    </source>
</evidence>
<evidence type="ECO:0000313" key="2">
    <source>
        <dbReference type="Proteomes" id="UP000484255"/>
    </source>
</evidence>
<dbReference type="AlphaFoldDB" id="A0A7C9TH40"/>
<keyword evidence="2" id="KW-1185">Reference proteome</keyword>
<comment type="caution">
    <text evidence="1">The sequence shown here is derived from an EMBL/GenBank/DDBJ whole genome shotgun (WGS) entry which is preliminary data.</text>
</comment>
<dbReference type="Proteomes" id="UP000484255">
    <property type="component" value="Unassembled WGS sequence"/>
</dbReference>
<proteinExistence type="predicted"/>
<dbReference type="InterPro" id="IPR010727">
    <property type="entry name" value="DUF1302"/>
</dbReference>
<organism evidence="1 2">
    <name type="scientific">Ideonella livida</name>
    <dbReference type="NCBI Taxonomy" id="2707176"/>
    <lineage>
        <taxon>Bacteria</taxon>
        <taxon>Pseudomonadati</taxon>
        <taxon>Pseudomonadota</taxon>
        <taxon>Betaproteobacteria</taxon>
        <taxon>Burkholderiales</taxon>
        <taxon>Sphaerotilaceae</taxon>
        <taxon>Ideonella</taxon>
    </lineage>
</organism>
<protein>
    <submittedName>
        <fullName evidence="1">DUF1302 domain-containing protein</fullName>
    </submittedName>
</protein>
<dbReference type="EMBL" id="JAAGOH010000003">
    <property type="protein sequence ID" value="NDY90261.1"/>
    <property type="molecule type" value="Genomic_DNA"/>
</dbReference>
<sequence>MALCGPVSAFQIDTEDPDLRILWDTTVKYSAGFRMEKASSAIVGGGNYDTSSSGYFPNTDDGSRNFGKGLVSSRLDLLTELDLQYKRSGFRVTGAAWRDGVYRGRNDNDSAGTANPLSVAHDDFTAATRKLHGGDAEVLDAFVFTRFDLGDMPASVRLGKHTLLLGESFMLGANGMAAAQAPIDVVKAATVPNSQFKEFMMPVNQVSGQLQVSPDVTVSAYYMLDWKSDRLPGSGSYFSFMDALGTGGERLIVGYSPAGNVGFDREADLTPKKKGQWGAQMRFHVGDTDYSLLAAQWNDHGPSGLYLHPHASPTVDGQGVHVGTYQWVFHEGIKAVGAGFSTTLGSVNLAGEMSYRWNTPLDSDAQVDATRSANNTDAPLYAVGKSLHAQVSWIASLAQTWLAPDTDFVGELAFNRTLSVTRNAAALNPNSTRDAANLRMVLEPKYRQVMPGVDLSVPVGLGYGLHGNSRAVGAFMGKGVGDLSVGLNGAYLDVWRFGLNYTHYLGEAAPFIDGGHRAFKQSYADRDYLSLFVRRTF</sequence>